<reference evidence="2 3" key="1">
    <citation type="journal article" date="2012" name="J. Bacteriol.">
        <title>Genome Sequence of the Filamentous Bacterium Fibrisoma limi BUZ 3T.</title>
        <authorList>
            <person name="Filippini M."/>
            <person name="Qi W."/>
            <person name="Jaenicke S."/>
            <person name="Goesmann A."/>
            <person name="Smits T.H."/>
            <person name="Bagheri H.C."/>
        </authorList>
    </citation>
    <scope>NUCLEOTIDE SEQUENCE [LARGE SCALE GENOMIC DNA]</scope>
    <source>
        <strain evidence="3">BUZ 3T</strain>
    </source>
</reference>
<accession>I2GLD7</accession>
<evidence type="ECO:0000313" key="2">
    <source>
        <dbReference type="EMBL" id="CCH54713.1"/>
    </source>
</evidence>
<keyword evidence="3" id="KW-1185">Reference proteome</keyword>
<dbReference type="Proteomes" id="UP000009309">
    <property type="component" value="Unassembled WGS sequence"/>
</dbReference>
<dbReference type="EMBL" id="CAIT01000007">
    <property type="protein sequence ID" value="CCH54713.1"/>
    <property type="molecule type" value="Genomic_DNA"/>
</dbReference>
<organism evidence="2 3">
    <name type="scientific">Fibrisoma limi BUZ 3</name>
    <dbReference type="NCBI Taxonomy" id="1185876"/>
    <lineage>
        <taxon>Bacteria</taxon>
        <taxon>Pseudomonadati</taxon>
        <taxon>Bacteroidota</taxon>
        <taxon>Cytophagia</taxon>
        <taxon>Cytophagales</taxon>
        <taxon>Spirosomataceae</taxon>
        <taxon>Fibrisoma</taxon>
    </lineage>
</organism>
<gene>
    <name evidence="2" type="ORF">BN8_03912</name>
</gene>
<feature type="region of interest" description="Disordered" evidence="1">
    <location>
        <begin position="1"/>
        <end position="32"/>
    </location>
</feature>
<dbReference type="AlphaFoldDB" id="I2GLD7"/>
<sequence>MPSLAHPTVDQSALHHPETDGLKKQMRNGAGY</sequence>
<proteinExistence type="predicted"/>
<name>I2GLD7_9BACT</name>
<feature type="compositionally biased region" description="Basic and acidic residues" evidence="1">
    <location>
        <begin position="13"/>
        <end position="23"/>
    </location>
</feature>
<comment type="caution">
    <text evidence="2">The sequence shown here is derived from an EMBL/GenBank/DDBJ whole genome shotgun (WGS) entry which is preliminary data.</text>
</comment>
<evidence type="ECO:0000313" key="3">
    <source>
        <dbReference type="Proteomes" id="UP000009309"/>
    </source>
</evidence>
<evidence type="ECO:0000256" key="1">
    <source>
        <dbReference type="SAM" id="MobiDB-lite"/>
    </source>
</evidence>
<protein>
    <submittedName>
        <fullName evidence="2">Uncharacterized protein</fullName>
    </submittedName>
</protein>